<evidence type="ECO:0000256" key="2">
    <source>
        <dbReference type="ARBA" id="ARBA00009347"/>
    </source>
</evidence>
<protein>
    <submittedName>
        <fullName evidence="10">Acyl-CoA dehydrogenase family protein</fullName>
    </submittedName>
</protein>
<evidence type="ECO:0000313" key="11">
    <source>
        <dbReference type="Proteomes" id="UP001164965"/>
    </source>
</evidence>
<organism evidence="10 11">
    <name type="scientific">Rhodococcus antarcticus</name>
    <dbReference type="NCBI Taxonomy" id="2987751"/>
    <lineage>
        <taxon>Bacteria</taxon>
        <taxon>Bacillati</taxon>
        <taxon>Actinomycetota</taxon>
        <taxon>Actinomycetes</taxon>
        <taxon>Mycobacteriales</taxon>
        <taxon>Nocardiaceae</taxon>
        <taxon>Rhodococcus</taxon>
    </lineage>
</organism>
<reference evidence="10" key="1">
    <citation type="submission" date="2022-10" db="EMBL/GenBank/DDBJ databases">
        <title>Rhodococcus sp.75.</title>
        <authorList>
            <person name="Sun M."/>
        </authorList>
    </citation>
    <scope>NUCLEOTIDE SEQUENCE</scope>
    <source>
        <strain evidence="10">75</strain>
    </source>
</reference>
<feature type="domain" description="Acyl-CoA dehydrogenase/oxidase N-terminal" evidence="9">
    <location>
        <begin position="9"/>
        <end position="122"/>
    </location>
</feature>
<dbReference type="InterPro" id="IPR037069">
    <property type="entry name" value="AcylCoA_DH/ox_N_sf"/>
</dbReference>
<dbReference type="InterPro" id="IPR009075">
    <property type="entry name" value="AcylCo_DH/oxidase_C"/>
</dbReference>
<evidence type="ECO:0000313" key="10">
    <source>
        <dbReference type="EMBL" id="UZJ26107.1"/>
    </source>
</evidence>
<dbReference type="PANTHER" id="PTHR48083">
    <property type="entry name" value="MEDIUM-CHAIN SPECIFIC ACYL-COA DEHYDROGENASE, MITOCHONDRIAL-RELATED"/>
    <property type="match status" value="1"/>
</dbReference>
<evidence type="ECO:0000256" key="3">
    <source>
        <dbReference type="ARBA" id="ARBA00022630"/>
    </source>
</evidence>
<dbReference type="PANTHER" id="PTHR48083:SF28">
    <property type="entry name" value="ACYL-COA DEHYDROGENASE FAMILY PROTEIN (AFU_ORTHOLOGUE AFUA_6G10880)-RELATED"/>
    <property type="match status" value="1"/>
</dbReference>
<dbReference type="Pfam" id="PF00441">
    <property type="entry name" value="Acyl-CoA_dh_1"/>
    <property type="match status" value="1"/>
</dbReference>
<dbReference type="InterPro" id="IPR006089">
    <property type="entry name" value="Acyl-CoA_DH_CS"/>
</dbReference>
<dbReference type="InterPro" id="IPR046373">
    <property type="entry name" value="Acyl-CoA_Oxase/DH_mid-dom_sf"/>
</dbReference>
<keyword evidence="3 6" id="KW-0285">Flavoprotein</keyword>
<dbReference type="SUPFAM" id="SSF47203">
    <property type="entry name" value="Acyl-CoA dehydrogenase C-terminal domain-like"/>
    <property type="match status" value="1"/>
</dbReference>
<accession>A0ABY6P377</accession>
<sequence length="382" mass="41098">MSTAEHFETPERRELRSTVRRFVEREVVPHLSDWERAGELPRSLHVRAAELGLLGLGFDEEVGGSGGDLLDTVLLTEELIQAGGSSGLVAGLLTHGIALPHVVAAGDPTLRDRFVRPTLAGELIGSLGITEPDGGSDVAGLRTTAVRDGDSYVVNGAKTYITSGTRADFVTTAVRTGGPGHGGISLLVVEASTPGFTVTRRLEKMGWHCSDTAELSFVDARVPVGNLVGVEGTGFVQIAQQFQSERISLAVQAYATAQRCLDLTLDWVRQRETFGRPLIARQTVRHTLVEMRSRIELARAFTRDLAVRVNEGAEDIGGVCVAKNTACAAADFVVDKAVQLHGGMGYMREAEVERHYRDARILSIGGGATEVMTDLAAKRWGW</sequence>
<dbReference type="Gene3D" id="1.20.140.10">
    <property type="entry name" value="Butyryl-CoA Dehydrogenase, subunit A, domain 3"/>
    <property type="match status" value="1"/>
</dbReference>
<dbReference type="PROSITE" id="PS00073">
    <property type="entry name" value="ACYL_COA_DH_2"/>
    <property type="match status" value="1"/>
</dbReference>
<dbReference type="EMBL" id="CP110615">
    <property type="protein sequence ID" value="UZJ26107.1"/>
    <property type="molecule type" value="Genomic_DNA"/>
</dbReference>
<dbReference type="RefSeq" id="WP_265384211.1">
    <property type="nucleotide sequence ID" value="NZ_CP110615.1"/>
</dbReference>
<dbReference type="InterPro" id="IPR036250">
    <property type="entry name" value="AcylCo_DH-like_C"/>
</dbReference>
<name>A0ABY6P377_9NOCA</name>
<dbReference type="Gene3D" id="1.10.540.10">
    <property type="entry name" value="Acyl-CoA dehydrogenase/oxidase, N-terminal domain"/>
    <property type="match status" value="1"/>
</dbReference>
<dbReference type="InterPro" id="IPR050741">
    <property type="entry name" value="Acyl-CoA_dehydrogenase"/>
</dbReference>
<evidence type="ECO:0000256" key="6">
    <source>
        <dbReference type="RuleBase" id="RU362125"/>
    </source>
</evidence>
<feature type="domain" description="Acyl-CoA dehydrogenase/oxidase C-terminal" evidence="7">
    <location>
        <begin position="232"/>
        <end position="379"/>
    </location>
</feature>
<dbReference type="InterPro" id="IPR013786">
    <property type="entry name" value="AcylCoA_DH/ox_N"/>
</dbReference>
<dbReference type="Pfam" id="PF02770">
    <property type="entry name" value="Acyl-CoA_dh_M"/>
    <property type="match status" value="1"/>
</dbReference>
<dbReference type="InterPro" id="IPR009100">
    <property type="entry name" value="AcylCoA_DH/oxidase_NM_dom_sf"/>
</dbReference>
<comment type="similarity">
    <text evidence="2 6">Belongs to the acyl-CoA dehydrogenase family.</text>
</comment>
<dbReference type="InterPro" id="IPR006091">
    <property type="entry name" value="Acyl-CoA_Oxase/DH_mid-dom"/>
</dbReference>
<evidence type="ECO:0000259" key="8">
    <source>
        <dbReference type="Pfam" id="PF02770"/>
    </source>
</evidence>
<gene>
    <name evidence="10" type="ORF">RHODO2019_06740</name>
</gene>
<dbReference type="Proteomes" id="UP001164965">
    <property type="component" value="Chromosome"/>
</dbReference>
<evidence type="ECO:0000259" key="9">
    <source>
        <dbReference type="Pfam" id="PF02771"/>
    </source>
</evidence>
<evidence type="ECO:0000256" key="4">
    <source>
        <dbReference type="ARBA" id="ARBA00022827"/>
    </source>
</evidence>
<keyword evidence="11" id="KW-1185">Reference proteome</keyword>
<evidence type="ECO:0000256" key="5">
    <source>
        <dbReference type="ARBA" id="ARBA00023002"/>
    </source>
</evidence>
<dbReference type="Gene3D" id="2.40.110.10">
    <property type="entry name" value="Butyryl-CoA Dehydrogenase, subunit A, domain 2"/>
    <property type="match status" value="1"/>
</dbReference>
<keyword evidence="5 6" id="KW-0560">Oxidoreductase</keyword>
<keyword evidence="4 6" id="KW-0274">FAD</keyword>
<feature type="domain" description="Acyl-CoA oxidase/dehydrogenase middle" evidence="8">
    <location>
        <begin position="127"/>
        <end position="219"/>
    </location>
</feature>
<comment type="cofactor">
    <cofactor evidence="1 6">
        <name>FAD</name>
        <dbReference type="ChEBI" id="CHEBI:57692"/>
    </cofactor>
</comment>
<dbReference type="PROSITE" id="PS00072">
    <property type="entry name" value="ACYL_COA_DH_1"/>
    <property type="match status" value="1"/>
</dbReference>
<evidence type="ECO:0000259" key="7">
    <source>
        <dbReference type="Pfam" id="PF00441"/>
    </source>
</evidence>
<proteinExistence type="inferred from homology"/>
<dbReference type="SUPFAM" id="SSF56645">
    <property type="entry name" value="Acyl-CoA dehydrogenase NM domain-like"/>
    <property type="match status" value="1"/>
</dbReference>
<dbReference type="Pfam" id="PF02771">
    <property type="entry name" value="Acyl-CoA_dh_N"/>
    <property type="match status" value="1"/>
</dbReference>
<evidence type="ECO:0000256" key="1">
    <source>
        <dbReference type="ARBA" id="ARBA00001974"/>
    </source>
</evidence>